<dbReference type="PROSITE" id="PS00061">
    <property type="entry name" value="ADH_SHORT"/>
    <property type="match status" value="1"/>
</dbReference>
<dbReference type="InterPro" id="IPR051911">
    <property type="entry name" value="SDR_oxidoreductase"/>
</dbReference>
<evidence type="ECO:0000313" key="5">
    <source>
        <dbReference type="EMBL" id="SPJ78715.1"/>
    </source>
</evidence>
<dbReference type="GO" id="GO:0016491">
    <property type="term" value="F:oxidoreductase activity"/>
    <property type="evidence" value="ECO:0007669"/>
    <property type="project" value="UniProtKB-KW"/>
</dbReference>
<evidence type="ECO:0000256" key="3">
    <source>
        <dbReference type="ARBA" id="ARBA00023002"/>
    </source>
</evidence>
<evidence type="ECO:0000256" key="2">
    <source>
        <dbReference type="ARBA" id="ARBA00022857"/>
    </source>
</evidence>
<reference evidence="5" key="1">
    <citation type="submission" date="2018-03" db="EMBL/GenBank/DDBJ databases">
        <authorList>
            <person name="Guldener U."/>
        </authorList>
    </citation>
    <scope>NUCLEOTIDE SEQUENCE</scope>
</reference>
<evidence type="ECO:0000256" key="1">
    <source>
        <dbReference type="ARBA" id="ARBA00006484"/>
    </source>
</evidence>
<dbReference type="PANTHER" id="PTHR43976">
    <property type="entry name" value="SHORT CHAIN DEHYDROGENASE"/>
    <property type="match status" value="1"/>
</dbReference>
<keyword evidence="2" id="KW-0521">NADP</keyword>
<protein>
    <submittedName>
        <fullName evidence="5">Related to ketoreductases</fullName>
    </submittedName>
</protein>
<dbReference type="Proteomes" id="UP001187734">
    <property type="component" value="Unassembled WGS sequence"/>
</dbReference>
<dbReference type="EMBL" id="ONZP01000237">
    <property type="protein sequence ID" value="SPJ78715.1"/>
    <property type="molecule type" value="Genomic_DNA"/>
</dbReference>
<gene>
    <name evidence="5" type="ORF">FTOL_07106</name>
</gene>
<dbReference type="SUPFAM" id="SSF51735">
    <property type="entry name" value="NAD(P)-binding Rossmann-fold domains"/>
    <property type="match status" value="1"/>
</dbReference>
<dbReference type="PANTHER" id="PTHR43976:SF16">
    <property type="entry name" value="SHORT-CHAIN DEHYDROGENASE_REDUCTASE FAMILY PROTEIN"/>
    <property type="match status" value="1"/>
</dbReference>
<sequence length="305" mass="33278">MAPLVWLVTGTTSGIGAALVNEIIARGDKVIASGRKADQRLSHLKSDNVAILELDITAGWTVVQAQVIKAWGIFGHIDVLLNNAGASAMKCAEEADDIYVTNLFQVNLFGHMNVTRAILPYFRAQGRGRIGFTSSASPWGPLPFMSHYAASKAALSTYIESLHKEVQPLGISCVGFMCGNFPTNLGYPREDENPEFHTQAPAIADYGKLLGELGAMFAKAFTQRTGELEKVATAMVDVMKGEGMAAGKPWAVNIALGSDAFDCGEQKSREQLKLLYEWKYVSYATDRNDHDHVTHKQYLNFASML</sequence>
<dbReference type="PRINTS" id="PR00080">
    <property type="entry name" value="SDRFAMILY"/>
</dbReference>
<dbReference type="InterPro" id="IPR036291">
    <property type="entry name" value="NAD(P)-bd_dom_sf"/>
</dbReference>
<dbReference type="AlphaFoldDB" id="A0AAE8SJ23"/>
<name>A0AAE8SJ23_9HYPO</name>
<evidence type="ECO:0000256" key="4">
    <source>
        <dbReference type="RuleBase" id="RU000363"/>
    </source>
</evidence>
<dbReference type="InterPro" id="IPR002347">
    <property type="entry name" value="SDR_fam"/>
</dbReference>
<keyword evidence="6" id="KW-1185">Reference proteome</keyword>
<dbReference type="PRINTS" id="PR00081">
    <property type="entry name" value="GDHRDH"/>
</dbReference>
<dbReference type="InterPro" id="IPR020904">
    <property type="entry name" value="Sc_DH/Rdtase_CS"/>
</dbReference>
<dbReference type="Gene3D" id="3.40.50.720">
    <property type="entry name" value="NAD(P)-binding Rossmann-like Domain"/>
    <property type="match status" value="1"/>
</dbReference>
<keyword evidence="3" id="KW-0560">Oxidoreductase</keyword>
<evidence type="ECO:0000313" key="6">
    <source>
        <dbReference type="Proteomes" id="UP001187734"/>
    </source>
</evidence>
<dbReference type="Pfam" id="PF00106">
    <property type="entry name" value="adh_short"/>
    <property type="match status" value="1"/>
</dbReference>
<organism evidence="5 6">
    <name type="scientific">Fusarium torulosum</name>
    <dbReference type="NCBI Taxonomy" id="33205"/>
    <lineage>
        <taxon>Eukaryota</taxon>
        <taxon>Fungi</taxon>
        <taxon>Dikarya</taxon>
        <taxon>Ascomycota</taxon>
        <taxon>Pezizomycotina</taxon>
        <taxon>Sordariomycetes</taxon>
        <taxon>Hypocreomycetidae</taxon>
        <taxon>Hypocreales</taxon>
        <taxon>Nectriaceae</taxon>
        <taxon>Fusarium</taxon>
    </lineage>
</organism>
<comment type="caution">
    <text evidence="5">The sequence shown here is derived from an EMBL/GenBank/DDBJ whole genome shotgun (WGS) entry which is preliminary data.</text>
</comment>
<proteinExistence type="inferred from homology"/>
<comment type="similarity">
    <text evidence="1 4">Belongs to the short-chain dehydrogenases/reductases (SDR) family.</text>
</comment>
<accession>A0AAE8SJ23</accession>